<comment type="caution">
    <text evidence="2">The sequence shown here is derived from an EMBL/GenBank/DDBJ whole genome shotgun (WGS) entry which is preliminary data.</text>
</comment>
<proteinExistence type="predicted"/>
<organism evidence="2 3">
    <name type="scientific">Linum tenue</name>
    <dbReference type="NCBI Taxonomy" id="586396"/>
    <lineage>
        <taxon>Eukaryota</taxon>
        <taxon>Viridiplantae</taxon>
        <taxon>Streptophyta</taxon>
        <taxon>Embryophyta</taxon>
        <taxon>Tracheophyta</taxon>
        <taxon>Spermatophyta</taxon>
        <taxon>Magnoliopsida</taxon>
        <taxon>eudicotyledons</taxon>
        <taxon>Gunneridae</taxon>
        <taxon>Pentapetalae</taxon>
        <taxon>rosids</taxon>
        <taxon>fabids</taxon>
        <taxon>Malpighiales</taxon>
        <taxon>Linaceae</taxon>
        <taxon>Linum</taxon>
    </lineage>
</organism>
<feature type="compositionally biased region" description="Low complexity" evidence="1">
    <location>
        <begin position="26"/>
        <end position="37"/>
    </location>
</feature>
<gene>
    <name evidence="2" type="ORF">LITE_LOCUS24024</name>
</gene>
<feature type="region of interest" description="Disordered" evidence="1">
    <location>
        <begin position="1"/>
        <end position="57"/>
    </location>
</feature>
<dbReference type="AlphaFoldDB" id="A0AAV0LHJ4"/>
<protein>
    <submittedName>
        <fullName evidence="2">Uncharacterized protein</fullName>
    </submittedName>
</protein>
<evidence type="ECO:0000256" key="1">
    <source>
        <dbReference type="SAM" id="MobiDB-lite"/>
    </source>
</evidence>
<accession>A0AAV0LHJ4</accession>
<sequence>MGGGSVCRRPARLGFSNSRGNWGTNRTGRQSSGCCSRRSQRLSRRRVRVQSRPISPR</sequence>
<keyword evidence="3" id="KW-1185">Reference proteome</keyword>
<feature type="compositionally biased region" description="Basic residues" evidence="1">
    <location>
        <begin position="38"/>
        <end position="49"/>
    </location>
</feature>
<dbReference type="Proteomes" id="UP001154282">
    <property type="component" value="Unassembled WGS sequence"/>
</dbReference>
<evidence type="ECO:0000313" key="3">
    <source>
        <dbReference type="Proteomes" id="UP001154282"/>
    </source>
</evidence>
<reference evidence="2" key="1">
    <citation type="submission" date="2022-08" db="EMBL/GenBank/DDBJ databases">
        <authorList>
            <person name="Gutierrez-Valencia J."/>
        </authorList>
    </citation>
    <scope>NUCLEOTIDE SEQUENCE</scope>
</reference>
<evidence type="ECO:0000313" key="2">
    <source>
        <dbReference type="EMBL" id="CAI0433762.1"/>
    </source>
</evidence>
<name>A0AAV0LHJ4_9ROSI</name>
<feature type="compositionally biased region" description="Polar residues" evidence="1">
    <location>
        <begin position="15"/>
        <end position="25"/>
    </location>
</feature>
<dbReference type="EMBL" id="CAMGYJ010000006">
    <property type="protein sequence ID" value="CAI0433762.1"/>
    <property type="molecule type" value="Genomic_DNA"/>
</dbReference>